<keyword evidence="3" id="KW-0560">Oxidoreductase</keyword>
<feature type="binding site" evidence="5">
    <location>
        <position position="131"/>
    </location>
    <ligand>
        <name>NAD(+)</name>
        <dbReference type="ChEBI" id="CHEBI:57540"/>
    </ligand>
</feature>
<dbReference type="EMBL" id="BORC01000001">
    <property type="protein sequence ID" value="GIN61006.1"/>
    <property type="molecule type" value="Genomic_DNA"/>
</dbReference>
<evidence type="ECO:0000256" key="1">
    <source>
        <dbReference type="ARBA" id="ARBA00007358"/>
    </source>
</evidence>
<dbReference type="PIRSF" id="PIRSF000112">
    <property type="entry name" value="Glycerol_dehydrogenase"/>
    <property type="match status" value="1"/>
</dbReference>
<sequence>MQSFSVHGAPSEYILQEGALELLEGKLVERGLKNILVVHGVKSWNAVQPYWPMLSKVVYQEHTYGGECSLEEITELAKAVQKHAFDGVVGVGGGKVLDLVKAVCDMTHTQAILVPTLASNCSPWTPLSVLYDQTGAFIRYDVYPICASLVLIEPNILLHAPKAMFIAGIGDTLAKWYEADVQMERLPNKPVPLQISHYTALQCKNLLMGHSEGAIKAVNNGMLNDDFIKVVEAIIVLGGMVGGFGDHYGRIAGAHSIHNGLTALVATHHILHGNKVAYGILVQLVLEGKQHEIELLLPFYCRLGLPYSLKELGIQEIEDDIVTMIAEKSTLKGESIHVLPIGNIDADMVKKAIYELETVITRK</sequence>
<comment type="caution">
    <text evidence="7">The sequence shown here is derived from an EMBL/GenBank/DDBJ whole genome shotgun (WGS) entry which is preliminary data.</text>
</comment>
<evidence type="ECO:0000313" key="8">
    <source>
        <dbReference type="Proteomes" id="UP000682111"/>
    </source>
</evidence>
<keyword evidence="4" id="KW-0862">Zinc</keyword>
<comment type="cofactor">
    <cofactor evidence="4">
        <name>Zn(2+)</name>
        <dbReference type="ChEBI" id="CHEBI:29105"/>
    </cofactor>
    <text evidence="4">Binds 1 zinc ion per subunit.</text>
</comment>
<evidence type="ECO:0000256" key="3">
    <source>
        <dbReference type="ARBA" id="ARBA00023002"/>
    </source>
</evidence>
<keyword evidence="5" id="KW-0520">NAD</keyword>
<dbReference type="InterPro" id="IPR016205">
    <property type="entry name" value="Glycerol_DH"/>
</dbReference>
<protein>
    <submittedName>
        <fullName evidence="7">Glycerol dehydrogenase</fullName>
    </submittedName>
</protein>
<dbReference type="InterPro" id="IPR001670">
    <property type="entry name" value="ADH_Fe/GldA"/>
</dbReference>
<gene>
    <name evidence="7" type="ORF">J27TS8_09990</name>
</gene>
<dbReference type="Pfam" id="PF00465">
    <property type="entry name" value="Fe-ADH"/>
    <property type="match status" value="1"/>
</dbReference>
<accession>A0A919WFY9</accession>
<keyword evidence="2 4" id="KW-0479">Metal-binding</keyword>
<feature type="binding site" evidence="5">
    <location>
        <begin position="94"/>
        <end position="98"/>
    </location>
    <ligand>
        <name>NAD(+)</name>
        <dbReference type="ChEBI" id="CHEBI:57540"/>
    </ligand>
</feature>
<dbReference type="GO" id="GO:0016614">
    <property type="term" value="F:oxidoreductase activity, acting on CH-OH group of donors"/>
    <property type="evidence" value="ECO:0007669"/>
    <property type="project" value="InterPro"/>
</dbReference>
<dbReference type="CDD" id="cd08172">
    <property type="entry name" value="GlyDH-like"/>
    <property type="match status" value="1"/>
</dbReference>
<evidence type="ECO:0000313" key="7">
    <source>
        <dbReference type="EMBL" id="GIN61006.1"/>
    </source>
</evidence>
<feature type="binding site" evidence="5">
    <location>
        <position position="125"/>
    </location>
    <ligand>
        <name>NAD(+)</name>
        <dbReference type="ChEBI" id="CHEBI:57540"/>
    </ligand>
</feature>
<dbReference type="PANTHER" id="PTHR43616">
    <property type="entry name" value="GLYCEROL DEHYDROGENASE"/>
    <property type="match status" value="1"/>
</dbReference>
<dbReference type="PROSITE" id="PS00913">
    <property type="entry name" value="ADH_IRON_1"/>
    <property type="match status" value="1"/>
</dbReference>
<dbReference type="Proteomes" id="UP000682111">
    <property type="component" value="Unassembled WGS sequence"/>
</dbReference>
<organism evidence="7 8">
    <name type="scientific">Robertmurraya siralis</name>
    <dbReference type="NCBI Taxonomy" id="77777"/>
    <lineage>
        <taxon>Bacteria</taxon>
        <taxon>Bacillati</taxon>
        <taxon>Bacillota</taxon>
        <taxon>Bacilli</taxon>
        <taxon>Bacillales</taxon>
        <taxon>Bacillaceae</taxon>
        <taxon>Robertmurraya</taxon>
    </lineage>
</organism>
<dbReference type="Gene3D" id="3.40.50.1970">
    <property type="match status" value="1"/>
</dbReference>
<feature type="binding site" evidence="4">
    <location>
        <position position="255"/>
    </location>
    <ligand>
        <name>glycerol</name>
        <dbReference type="ChEBI" id="CHEBI:17754"/>
    </ligand>
</feature>
<evidence type="ECO:0000259" key="6">
    <source>
        <dbReference type="Pfam" id="PF00465"/>
    </source>
</evidence>
<dbReference type="RefSeq" id="WP_212933298.1">
    <property type="nucleotide sequence ID" value="NZ_BORC01000001.1"/>
</dbReference>
<evidence type="ECO:0000256" key="2">
    <source>
        <dbReference type="ARBA" id="ARBA00022723"/>
    </source>
</evidence>
<dbReference type="InterPro" id="IPR018211">
    <property type="entry name" value="ADH_Fe_CS"/>
</dbReference>
<dbReference type="GO" id="GO:0046872">
    <property type="term" value="F:metal ion binding"/>
    <property type="evidence" value="ECO:0007669"/>
    <property type="project" value="UniProtKB-KW"/>
</dbReference>
<feature type="binding site" evidence="5">
    <location>
        <begin position="116"/>
        <end position="119"/>
    </location>
    <ligand>
        <name>NAD(+)</name>
        <dbReference type="ChEBI" id="CHEBI:57540"/>
    </ligand>
</feature>
<dbReference type="SUPFAM" id="SSF56796">
    <property type="entry name" value="Dehydroquinate synthase-like"/>
    <property type="match status" value="1"/>
</dbReference>
<dbReference type="Gene3D" id="1.20.1090.10">
    <property type="entry name" value="Dehydroquinate synthase-like - alpha domain"/>
    <property type="match status" value="1"/>
</dbReference>
<reference evidence="7" key="1">
    <citation type="submission" date="2021-03" db="EMBL/GenBank/DDBJ databases">
        <title>Antimicrobial resistance genes in bacteria isolated from Japanese honey, and their potential for conferring macrolide and lincosamide resistance in the American foulbrood pathogen Paenibacillus larvae.</title>
        <authorList>
            <person name="Okamoto M."/>
            <person name="Kumagai M."/>
            <person name="Kanamori H."/>
            <person name="Takamatsu D."/>
        </authorList>
    </citation>
    <scope>NUCLEOTIDE SEQUENCE</scope>
    <source>
        <strain evidence="7">J27TS8</strain>
    </source>
</reference>
<evidence type="ECO:0000256" key="4">
    <source>
        <dbReference type="PIRSR" id="PIRSR000112-1"/>
    </source>
</evidence>
<feature type="domain" description="Alcohol dehydrogenase iron-type/glycerol dehydrogenase GldA" evidence="6">
    <location>
        <begin position="10"/>
        <end position="154"/>
    </location>
</feature>
<proteinExistence type="inferred from homology"/>
<name>A0A919WFY9_9BACI</name>
<comment type="similarity">
    <text evidence="1">Belongs to the iron-containing alcohol dehydrogenase family.</text>
</comment>
<feature type="binding site" evidence="4">
    <location>
        <position position="171"/>
    </location>
    <ligand>
        <name>glycerol</name>
        <dbReference type="ChEBI" id="CHEBI:17754"/>
    </ligand>
</feature>
<dbReference type="AlphaFoldDB" id="A0A919WFY9"/>
<feature type="binding site" evidence="4">
    <location>
        <position position="272"/>
    </location>
    <ligand>
        <name>glycerol</name>
        <dbReference type="ChEBI" id="CHEBI:17754"/>
    </ligand>
</feature>
<feature type="binding site" evidence="5">
    <location>
        <position position="127"/>
    </location>
    <ligand>
        <name>NAD(+)</name>
        <dbReference type="ChEBI" id="CHEBI:57540"/>
    </ligand>
</feature>
<keyword evidence="8" id="KW-1185">Reference proteome</keyword>
<dbReference type="PANTHER" id="PTHR43616:SF3">
    <property type="entry name" value="HYDROXYCARBOXYLATE DEHYDROGENASE A"/>
    <property type="match status" value="1"/>
</dbReference>
<evidence type="ECO:0000256" key="5">
    <source>
        <dbReference type="PIRSR" id="PIRSR000112-3"/>
    </source>
</evidence>